<keyword evidence="8 9" id="KW-0472">Membrane</keyword>
<evidence type="ECO:0000256" key="2">
    <source>
        <dbReference type="ARBA" id="ARBA00022448"/>
    </source>
</evidence>
<proteinExistence type="predicted"/>
<dbReference type="FunFam" id="3.40.50.300:FF:000854">
    <property type="entry name" value="Multidrug ABC transporter ATP-binding protein"/>
    <property type="match status" value="1"/>
</dbReference>
<keyword evidence="7 9" id="KW-1133">Transmembrane helix</keyword>
<keyword evidence="4 9" id="KW-0812">Transmembrane</keyword>
<feature type="domain" description="ABC transmembrane type-1" evidence="11">
    <location>
        <begin position="17"/>
        <end position="305"/>
    </location>
</feature>
<dbReference type="Proteomes" id="UP000183995">
    <property type="component" value="Unassembled WGS sequence"/>
</dbReference>
<dbReference type="InterPro" id="IPR036640">
    <property type="entry name" value="ABC1_TM_sf"/>
</dbReference>
<feature type="transmembrane region" description="Helical" evidence="9">
    <location>
        <begin position="127"/>
        <end position="148"/>
    </location>
</feature>
<dbReference type="Pfam" id="PF00664">
    <property type="entry name" value="ABC_membrane"/>
    <property type="match status" value="1"/>
</dbReference>
<keyword evidence="5" id="KW-0547">Nucleotide-binding</keyword>
<comment type="subcellular location">
    <subcellularLocation>
        <location evidence="1">Cell membrane</location>
        <topology evidence="1">Multi-pass membrane protein</topology>
    </subcellularLocation>
</comment>
<evidence type="ECO:0000256" key="1">
    <source>
        <dbReference type="ARBA" id="ARBA00004651"/>
    </source>
</evidence>
<dbReference type="SUPFAM" id="SSF52540">
    <property type="entry name" value="P-loop containing nucleoside triphosphate hydrolases"/>
    <property type="match status" value="1"/>
</dbReference>
<feature type="transmembrane region" description="Helical" evidence="9">
    <location>
        <begin position="12"/>
        <end position="29"/>
    </location>
</feature>
<keyword evidence="6 12" id="KW-0067">ATP-binding</keyword>
<feature type="transmembrane region" description="Helical" evidence="9">
    <location>
        <begin position="284"/>
        <end position="303"/>
    </location>
</feature>
<keyword evidence="13" id="KW-1185">Reference proteome</keyword>
<dbReference type="PROSITE" id="PS00211">
    <property type="entry name" value="ABC_TRANSPORTER_1"/>
    <property type="match status" value="1"/>
</dbReference>
<evidence type="ECO:0000313" key="12">
    <source>
        <dbReference type="EMBL" id="SHH58744.1"/>
    </source>
</evidence>
<dbReference type="SUPFAM" id="SSF90123">
    <property type="entry name" value="ABC transporter transmembrane region"/>
    <property type="match status" value="1"/>
</dbReference>
<dbReference type="InterPro" id="IPR011527">
    <property type="entry name" value="ABC1_TM_dom"/>
</dbReference>
<reference evidence="12 13" key="1">
    <citation type="submission" date="2016-11" db="EMBL/GenBank/DDBJ databases">
        <authorList>
            <person name="Jaros S."/>
            <person name="Januszkiewicz K."/>
            <person name="Wedrychowicz H."/>
        </authorList>
    </citation>
    <scope>NUCLEOTIDE SEQUENCE [LARGE SCALE GENOMIC DNA]</scope>
    <source>
        <strain evidence="12 13">DSM 10068</strain>
    </source>
</reference>
<feature type="transmembrane region" description="Helical" evidence="9">
    <location>
        <begin position="160"/>
        <end position="180"/>
    </location>
</feature>
<dbReference type="OrthoDB" id="9762778at2"/>
<dbReference type="STRING" id="1123282.SAMN02745823_00384"/>
<dbReference type="GO" id="GO:0005524">
    <property type="term" value="F:ATP binding"/>
    <property type="evidence" value="ECO:0007669"/>
    <property type="project" value="UniProtKB-KW"/>
</dbReference>
<evidence type="ECO:0000259" key="10">
    <source>
        <dbReference type="PROSITE" id="PS50893"/>
    </source>
</evidence>
<evidence type="ECO:0000313" key="13">
    <source>
        <dbReference type="Proteomes" id="UP000183995"/>
    </source>
</evidence>
<feature type="domain" description="ABC transporter" evidence="10">
    <location>
        <begin position="339"/>
        <end position="594"/>
    </location>
</feature>
<evidence type="ECO:0000259" key="11">
    <source>
        <dbReference type="PROSITE" id="PS50929"/>
    </source>
</evidence>
<dbReference type="GO" id="GO:0015421">
    <property type="term" value="F:ABC-type oligopeptide transporter activity"/>
    <property type="evidence" value="ECO:0007669"/>
    <property type="project" value="TreeGrafter"/>
</dbReference>
<dbReference type="Gene3D" id="3.40.50.300">
    <property type="entry name" value="P-loop containing nucleotide triphosphate hydrolases"/>
    <property type="match status" value="1"/>
</dbReference>
<dbReference type="InterPro" id="IPR003593">
    <property type="entry name" value="AAA+_ATPase"/>
</dbReference>
<dbReference type="GO" id="GO:0016887">
    <property type="term" value="F:ATP hydrolysis activity"/>
    <property type="evidence" value="ECO:0007669"/>
    <property type="project" value="InterPro"/>
</dbReference>
<feature type="transmembrane region" description="Helical" evidence="9">
    <location>
        <begin position="240"/>
        <end position="264"/>
    </location>
</feature>
<dbReference type="PANTHER" id="PTHR43394">
    <property type="entry name" value="ATP-DEPENDENT PERMEASE MDL1, MITOCHONDRIAL"/>
    <property type="match status" value="1"/>
</dbReference>
<dbReference type="SMART" id="SM00382">
    <property type="entry name" value="AAA"/>
    <property type="match status" value="1"/>
</dbReference>
<gene>
    <name evidence="12" type="ORF">SAMN02745823_00384</name>
</gene>
<dbReference type="RefSeq" id="WP_073075941.1">
    <property type="nucleotide sequence ID" value="NZ_FQXV01000001.1"/>
</dbReference>
<dbReference type="Pfam" id="PF00005">
    <property type="entry name" value="ABC_tran"/>
    <property type="match status" value="1"/>
</dbReference>
<evidence type="ECO:0000256" key="9">
    <source>
        <dbReference type="SAM" id="Phobius"/>
    </source>
</evidence>
<organism evidence="12 13">
    <name type="scientific">Sporobacter termitidis DSM 10068</name>
    <dbReference type="NCBI Taxonomy" id="1123282"/>
    <lineage>
        <taxon>Bacteria</taxon>
        <taxon>Bacillati</taxon>
        <taxon>Bacillota</taxon>
        <taxon>Clostridia</taxon>
        <taxon>Eubacteriales</taxon>
        <taxon>Oscillospiraceae</taxon>
        <taxon>Sporobacter</taxon>
    </lineage>
</organism>
<dbReference type="Gene3D" id="1.20.1560.10">
    <property type="entry name" value="ABC transporter type 1, transmembrane domain"/>
    <property type="match status" value="1"/>
</dbReference>
<evidence type="ECO:0000256" key="6">
    <source>
        <dbReference type="ARBA" id="ARBA00022840"/>
    </source>
</evidence>
<dbReference type="EMBL" id="FQXV01000001">
    <property type="protein sequence ID" value="SHH58744.1"/>
    <property type="molecule type" value="Genomic_DNA"/>
</dbReference>
<accession>A0A1M5U706</accession>
<evidence type="ECO:0000256" key="8">
    <source>
        <dbReference type="ARBA" id="ARBA00023136"/>
    </source>
</evidence>
<evidence type="ECO:0000256" key="5">
    <source>
        <dbReference type="ARBA" id="ARBA00022741"/>
    </source>
</evidence>
<feature type="transmembrane region" description="Helical" evidence="9">
    <location>
        <begin position="60"/>
        <end position="84"/>
    </location>
</feature>
<dbReference type="InterPro" id="IPR027417">
    <property type="entry name" value="P-loop_NTPase"/>
</dbReference>
<dbReference type="InterPro" id="IPR003439">
    <property type="entry name" value="ABC_transporter-like_ATP-bd"/>
</dbReference>
<evidence type="ECO:0000256" key="3">
    <source>
        <dbReference type="ARBA" id="ARBA00022475"/>
    </source>
</evidence>
<dbReference type="PROSITE" id="PS50893">
    <property type="entry name" value="ABC_TRANSPORTER_2"/>
    <property type="match status" value="1"/>
</dbReference>
<dbReference type="CDD" id="cd18548">
    <property type="entry name" value="ABC_6TM_Tm287_like"/>
    <property type="match status" value="1"/>
</dbReference>
<dbReference type="InterPro" id="IPR017871">
    <property type="entry name" value="ABC_transporter-like_CS"/>
</dbReference>
<dbReference type="PROSITE" id="PS50929">
    <property type="entry name" value="ABC_TM1F"/>
    <property type="match status" value="1"/>
</dbReference>
<evidence type="ECO:0000256" key="7">
    <source>
        <dbReference type="ARBA" id="ARBA00022989"/>
    </source>
</evidence>
<keyword evidence="3" id="KW-1003">Cell membrane</keyword>
<evidence type="ECO:0000256" key="4">
    <source>
        <dbReference type="ARBA" id="ARBA00022692"/>
    </source>
</evidence>
<keyword evidence="2" id="KW-0813">Transport</keyword>
<protein>
    <submittedName>
        <fullName evidence="12">ATP-binding cassette, subfamily B</fullName>
    </submittedName>
</protein>
<name>A0A1M5U706_9FIRM</name>
<dbReference type="GO" id="GO:0005886">
    <property type="term" value="C:plasma membrane"/>
    <property type="evidence" value="ECO:0007669"/>
    <property type="project" value="UniProtKB-SubCell"/>
</dbReference>
<dbReference type="InterPro" id="IPR039421">
    <property type="entry name" value="Type_1_exporter"/>
</dbReference>
<sequence>MIKILKHLKLTEWLLILVCVGFLFAQTWLDLKLPDYMTDITRYVETPDSTMSQIWETGGKMLLCTLGSAVTSVIVGYFAARIAAGFSKRLRSKLFHRVEDFSMEEINGFSTASLITRSTNDITQIQMFIAMGLQIIIKAPILAVWAVAKISTKSWEWTALTGGAVAVLLVMIAAIMIYALPKFRKIQWLTDNLNRVTRENLTGIRVVRAYNAEKYEQAKFEVANSDITNNMLSVTRAMTVFNPGMTLVMSGITLGIYWIGAYLIDAAAGMDKIATFSNMVAFSGYAMQVIMAFMMLTITFIMAPRVQVSAKRINEVLDTKPRILDGKSTQSPADVAGEIEFRNVSFKYPDAEEYVLHDISFKARKGETVAFIGSTGSGKSTLINLVPRFYDVSEGQVLIDDVDVREYTQEALHNKIGYVPQRAVLFTGTVSSNIDFGDNGQELVIEGKSAGEVTEEDRKAAREAEIRRAVEIAQGAEFVEQMEDKYEAHISQGGTNVSGGQKQRLAIARAIYRKPEIYIFDDSFSALDYKTDRILRSALRKETSGVTSLIVAQRIGTIRDADRIIVLDEGNMVGMGTHDELMKNCEVYQQIAYSQLSKEELGA</sequence>
<dbReference type="PANTHER" id="PTHR43394:SF1">
    <property type="entry name" value="ATP-BINDING CASSETTE SUB-FAMILY B MEMBER 10, MITOCHONDRIAL"/>
    <property type="match status" value="1"/>
</dbReference>
<dbReference type="AlphaFoldDB" id="A0A1M5U706"/>